<dbReference type="GO" id="GO:0045259">
    <property type="term" value="C:proton-transporting ATP synthase complex"/>
    <property type="evidence" value="ECO:0007669"/>
    <property type="project" value="UniProtKB-KW"/>
</dbReference>
<dbReference type="EMBL" id="CP043312">
    <property type="protein sequence ID" value="QEK39506.1"/>
    <property type="molecule type" value="Genomic_DNA"/>
</dbReference>
<evidence type="ECO:0000313" key="4">
    <source>
        <dbReference type="Proteomes" id="UP000323844"/>
    </source>
</evidence>
<dbReference type="Pfam" id="PF02823">
    <property type="entry name" value="ATP-synt_DE_N"/>
    <property type="match status" value="1"/>
</dbReference>
<dbReference type="AlphaFoldDB" id="A0A5C0UHL2"/>
<dbReference type="GO" id="GO:0015986">
    <property type="term" value="P:proton motive force-driven ATP synthesis"/>
    <property type="evidence" value="ECO:0007669"/>
    <property type="project" value="InterPro"/>
</dbReference>
<evidence type="ECO:0000259" key="2">
    <source>
        <dbReference type="Pfam" id="PF02823"/>
    </source>
</evidence>
<proteinExistence type="predicted"/>
<sequence length="129" mass="14454">MLLNIFSYHKSINETNIKHIIVRGVEGEFCVMQEHESFYASVKDSILDIKKDNGKSTSYAVVGSCLCAVGGSKVTIFSELLYPVDSSSIMTCKKKLQTLHDQQKNGKEVSHAITLHKNMLLVLEYKKSL</sequence>
<dbReference type="Proteomes" id="UP000323844">
    <property type="component" value="Chromosome"/>
</dbReference>
<dbReference type="SUPFAM" id="SSF51344">
    <property type="entry name" value="Epsilon subunit of F1F0-ATP synthase N-terminal domain"/>
    <property type="match status" value="1"/>
</dbReference>
<dbReference type="Gene3D" id="2.60.15.10">
    <property type="entry name" value="F0F1 ATP synthase delta/epsilon subunit, N-terminal"/>
    <property type="match status" value="1"/>
</dbReference>
<organism evidence="3 4">
    <name type="scientific">Candidatus Sneabacter namystus</name>
    <dbReference type="NCBI Taxonomy" id="2601646"/>
    <lineage>
        <taxon>Bacteria</taxon>
        <taxon>Pseudomonadati</taxon>
        <taxon>Pseudomonadota</taxon>
        <taxon>Alphaproteobacteria</taxon>
        <taxon>Rickettsiales</taxon>
        <taxon>Rickettsiaceae</taxon>
        <taxon>Rickettsieae</taxon>
        <taxon>Candidatus Sneabacter</taxon>
    </lineage>
</organism>
<evidence type="ECO:0000313" key="3">
    <source>
        <dbReference type="EMBL" id="QEK39506.1"/>
    </source>
</evidence>
<keyword evidence="4" id="KW-1185">Reference proteome</keyword>
<protein>
    <recommendedName>
        <fullName evidence="2">ATP synthase F1 complex delta/epsilon subunit N-terminal domain-containing protein</fullName>
    </recommendedName>
</protein>
<accession>A0A5C0UHL2</accession>
<dbReference type="KEGG" id="snay:FZC37_00950"/>
<dbReference type="RefSeq" id="WP_148951867.1">
    <property type="nucleotide sequence ID" value="NZ_CP043312.1"/>
</dbReference>
<dbReference type="OrthoDB" id="9799969at2"/>
<gene>
    <name evidence="3" type="ORF">FZC37_00950</name>
</gene>
<keyword evidence="1" id="KW-0139">CF(1)</keyword>
<dbReference type="InterPro" id="IPR036771">
    <property type="entry name" value="ATPsynth_dsu/esu_N"/>
</dbReference>
<name>A0A5C0UHL2_9RICK</name>
<dbReference type="InterPro" id="IPR020546">
    <property type="entry name" value="ATP_synth_F1_dsu/esu_N"/>
</dbReference>
<evidence type="ECO:0000256" key="1">
    <source>
        <dbReference type="ARBA" id="ARBA00023196"/>
    </source>
</evidence>
<reference evidence="3 4" key="1">
    <citation type="submission" date="2019-08" db="EMBL/GenBank/DDBJ databases">
        <title>Highly reduced genomes of protist endosymbionts show evolutionary convergence.</title>
        <authorList>
            <person name="George E."/>
            <person name="Husnik F."/>
            <person name="Tashyreva D."/>
            <person name="Prokopchuk G."/>
            <person name="Horak A."/>
            <person name="Kwong W.K."/>
            <person name="Lukes J."/>
            <person name="Keeling P.J."/>
        </authorList>
    </citation>
    <scope>NUCLEOTIDE SEQUENCE [LARGE SCALE GENOMIC DNA]</scope>
    <source>
        <strain evidence="3">1621</strain>
    </source>
</reference>
<keyword evidence="1" id="KW-0066">ATP synthesis</keyword>
<feature type="domain" description="ATP synthase F1 complex delta/epsilon subunit N-terminal" evidence="2">
    <location>
        <begin position="3"/>
        <end position="78"/>
    </location>
</feature>